<dbReference type="GO" id="GO:0046872">
    <property type="term" value="F:metal ion binding"/>
    <property type="evidence" value="ECO:0007669"/>
    <property type="project" value="UniProtKB-KW"/>
</dbReference>
<keyword evidence="4" id="KW-0456">Lyase</keyword>
<accession>A0A8H6Z3T8</accession>
<dbReference type="SUPFAM" id="SSF51316">
    <property type="entry name" value="Mss4-like"/>
    <property type="match status" value="1"/>
</dbReference>
<organism evidence="6 7">
    <name type="scientific">Mycena sanguinolenta</name>
    <dbReference type="NCBI Taxonomy" id="230812"/>
    <lineage>
        <taxon>Eukaryota</taxon>
        <taxon>Fungi</taxon>
        <taxon>Dikarya</taxon>
        <taxon>Basidiomycota</taxon>
        <taxon>Agaricomycotina</taxon>
        <taxon>Agaricomycetes</taxon>
        <taxon>Agaricomycetidae</taxon>
        <taxon>Agaricales</taxon>
        <taxon>Marasmiineae</taxon>
        <taxon>Mycenaceae</taxon>
        <taxon>Mycena</taxon>
    </lineage>
</organism>
<evidence type="ECO:0000313" key="7">
    <source>
        <dbReference type="Proteomes" id="UP000623467"/>
    </source>
</evidence>
<dbReference type="Proteomes" id="UP000623467">
    <property type="component" value="Unassembled WGS sequence"/>
</dbReference>
<sequence>MGGPGPVTRNLHYTHHALHDASLQTMSSTVRNGSCLCRKVRFTVEGDPSTCDLCHCSNCQKATGSAFMTNAFFAPDKITITEGQEFIKAYDDNDTTSGNTLIRRFCSNCGTSLFLSSPVRPGWMTVCFAIVDGQDWVPHSENRPEARWSWVTKLHIEPEKKSPNL</sequence>
<evidence type="ECO:0000259" key="5">
    <source>
        <dbReference type="PROSITE" id="PS51891"/>
    </source>
</evidence>
<feature type="domain" description="CENP-V/GFA" evidence="5">
    <location>
        <begin position="31"/>
        <end position="137"/>
    </location>
</feature>
<keyword evidence="3" id="KW-0862">Zinc</keyword>
<proteinExistence type="inferred from homology"/>
<evidence type="ECO:0000313" key="6">
    <source>
        <dbReference type="EMBL" id="KAF7370439.1"/>
    </source>
</evidence>
<dbReference type="AlphaFoldDB" id="A0A8H6Z3T8"/>
<evidence type="ECO:0000256" key="4">
    <source>
        <dbReference type="ARBA" id="ARBA00023239"/>
    </source>
</evidence>
<evidence type="ECO:0000256" key="2">
    <source>
        <dbReference type="ARBA" id="ARBA00022723"/>
    </source>
</evidence>
<name>A0A8H6Z3T8_9AGAR</name>
<dbReference type="InterPro" id="IPR011057">
    <property type="entry name" value="Mss4-like_sf"/>
</dbReference>
<comment type="caution">
    <text evidence="6">The sequence shown here is derived from an EMBL/GenBank/DDBJ whole genome shotgun (WGS) entry which is preliminary data.</text>
</comment>
<evidence type="ECO:0000256" key="3">
    <source>
        <dbReference type="ARBA" id="ARBA00022833"/>
    </source>
</evidence>
<keyword evidence="2" id="KW-0479">Metal-binding</keyword>
<gene>
    <name evidence="6" type="ORF">MSAN_00675600</name>
</gene>
<keyword evidence="7" id="KW-1185">Reference proteome</keyword>
<dbReference type="PANTHER" id="PTHR33337:SF39">
    <property type="entry name" value="DUF636 DOMAIN PROTEIN (AFU_ORTHOLOGUE AFUA_6G11530)"/>
    <property type="match status" value="1"/>
</dbReference>
<dbReference type="PANTHER" id="PTHR33337">
    <property type="entry name" value="GFA DOMAIN-CONTAINING PROTEIN"/>
    <property type="match status" value="1"/>
</dbReference>
<dbReference type="EMBL" id="JACAZH010000004">
    <property type="protein sequence ID" value="KAF7370439.1"/>
    <property type="molecule type" value="Genomic_DNA"/>
</dbReference>
<dbReference type="Gene3D" id="3.90.1590.10">
    <property type="entry name" value="glutathione-dependent formaldehyde- activating enzyme (gfa)"/>
    <property type="match status" value="1"/>
</dbReference>
<reference evidence="6" key="1">
    <citation type="submission" date="2020-05" db="EMBL/GenBank/DDBJ databases">
        <title>Mycena genomes resolve the evolution of fungal bioluminescence.</title>
        <authorList>
            <person name="Tsai I.J."/>
        </authorList>
    </citation>
    <scope>NUCLEOTIDE SEQUENCE</scope>
    <source>
        <strain evidence="6">160909Yilan</strain>
    </source>
</reference>
<evidence type="ECO:0000256" key="1">
    <source>
        <dbReference type="ARBA" id="ARBA00005495"/>
    </source>
</evidence>
<dbReference type="Pfam" id="PF04828">
    <property type="entry name" value="GFA"/>
    <property type="match status" value="1"/>
</dbReference>
<dbReference type="OrthoDB" id="9985472at2759"/>
<dbReference type="GO" id="GO:0016846">
    <property type="term" value="F:carbon-sulfur lyase activity"/>
    <property type="evidence" value="ECO:0007669"/>
    <property type="project" value="InterPro"/>
</dbReference>
<dbReference type="PROSITE" id="PS51891">
    <property type="entry name" value="CENP_V_GFA"/>
    <property type="match status" value="1"/>
</dbReference>
<comment type="similarity">
    <text evidence="1">Belongs to the Gfa family.</text>
</comment>
<protein>
    <submittedName>
        <fullName evidence="6">DUF636-domain-containing protein</fullName>
    </submittedName>
</protein>
<dbReference type="InterPro" id="IPR006913">
    <property type="entry name" value="CENP-V/GFA"/>
</dbReference>